<dbReference type="Proteomes" id="UP000326759">
    <property type="component" value="Unassembled WGS sequence"/>
</dbReference>
<gene>
    <name evidence="3" type="primary">NGDN</name>
    <name evidence="3" type="ORF">Anas_10963</name>
</gene>
<protein>
    <submittedName>
        <fullName evidence="3">Neuroguidin</fullName>
    </submittedName>
</protein>
<dbReference type="InterPro" id="IPR007146">
    <property type="entry name" value="Sas10/Utp3/C1D"/>
</dbReference>
<dbReference type="GO" id="GO:0032040">
    <property type="term" value="C:small-subunit processome"/>
    <property type="evidence" value="ECO:0007669"/>
    <property type="project" value="TreeGrafter"/>
</dbReference>
<feature type="region of interest" description="Disordered" evidence="2">
    <location>
        <begin position="122"/>
        <end position="187"/>
    </location>
</feature>
<feature type="compositionally biased region" description="Acidic residues" evidence="2">
    <location>
        <begin position="141"/>
        <end position="150"/>
    </location>
</feature>
<sequence>MSPSLDSDIASDLPVATNLLSDLSNSASNVTKTLKFLREKIENENLQTEQGISLLELKNQMFMSYIANLSYTSLLKLSGISLENNFSIDNLVELRVALERIRPLEDKLKHQIHRYLKLANEGVSEEGAQSQDTKNSLDNIDSSDDDGEATTEDKKDEKQLYKIPRISQTHYPGEEEMETNKQKRERMRALNSSMLRDALEEHTEDPQVHHNIDTLKHKAVEKRREIERYEEENFTRIPLTKQQKAALHQMSTQGTIASDLLSFRNLKEFGGHSEGGKKRKKSKGKGKKGFKKRKKN</sequence>
<name>A0A5N5SKD1_9CRUS</name>
<dbReference type="PANTHER" id="PTHR13237">
    <property type="entry name" value="SOMETHING ABOUT SILENCING PROTEIN 10-RELATED"/>
    <property type="match status" value="1"/>
</dbReference>
<evidence type="ECO:0000313" key="3">
    <source>
        <dbReference type="EMBL" id="KAB7494535.1"/>
    </source>
</evidence>
<proteinExistence type="inferred from homology"/>
<evidence type="ECO:0000256" key="1">
    <source>
        <dbReference type="ARBA" id="ARBA00010979"/>
    </source>
</evidence>
<feature type="region of interest" description="Disordered" evidence="2">
    <location>
        <begin position="268"/>
        <end position="296"/>
    </location>
</feature>
<keyword evidence="4" id="KW-1185">Reference proteome</keyword>
<comment type="caution">
    <text evidence="3">The sequence shown here is derived from an EMBL/GenBank/DDBJ whole genome shotgun (WGS) entry which is preliminary data.</text>
</comment>
<evidence type="ECO:0000256" key="2">
    <source>
        <dbReference type="SAM" id="MobiDB-lite"/>
    </source>
</evidence>
<dbReference type="EMBL" id="SEYY01023945">
    <property type="protein sequence ID" value="KAB7494535.1"/>
    <property type="molecule type" value="Genomic_DNA"/>
</dbReference>
<feature type="compositionally biased region" description="Basic residues" evidence="2">
    <location>
        <begin position="277"/>
        <end position="296"/>
    </location>
</feature>
<organism evidence="3 4">
    <name type="scientific">Armadillidium nasatum</name>
    <dbReference type="NCBI Taxonomy" id="96803"/>
    <lineage>
        <taxon>Eukaryota</taxon>
        <taxon>Metazoa</taxon>
        <taxon>Ecdysozoa</taxon>
        <taxon>Arthropoda</taxon>
        <taxon>Crustacea</taxon>
        <taxon>Multicrustacea</taxon>
        <taxon>Malacostraca</taxon>
        <taxon>Eumalacostraca</taxon>
        <taxon>Peracarida</taxon>
        <taxon>Isopoda</taxon>
        <taxon>Oniscidea</taxon>
        <taxon>Crinocheta</taxon>
        <taxon>Armadillidiidae</taxon>
        <taxon>Armadillidium</taxon>
    </lineage>
</organism>
<feature type="compositionally biased region" description="Basic and acidic residues" evidence="2">
    <location>
        <begin position="151"/>
        <end position="160"/>
    </location>
</feature>
<dbReference type="PANTHER" id="PTHR13237:SF9">
    <property type="entry name" value="NEUROGUIDIN"/>
    <property type="match status" value="1"/>
</dbReference>
<evidence type="ECO:0000313" key="4">
    <source>
        <dbReference type="Proteomes" id="UP000326759"/>
    </source>
</evidence>
<dbReference type="Pfam" id="PF04000">
    <property type="entry name" value="Sas10_Utp3"/>
    <property type="match status" value="1"/>
</dbReference>
<dbReference type="GO" id="GO:0000462">
    <property type="term" value="P:maturation of SSU-rRNA from tricistronic rRNA transcript (SSU-rRNA, 5.8S rRNA, LSU-rRNA)"/>
    <property type="evidence" value="ECO:0007669"/>
    <property type="project" value="TreeGrafter"/>
</dbReference>
<comment type="similarity">
    <text evidence="1">Belongs to the SAS10 family.</text>
</comment>
<reference evidence="3 4" key="1">
    <citation type="journal article" date="2019" name="PLoS Biol.">
        <title>Sex chromosomes control vertical transmission of feminizing Wolbachia symbionts in an isopod.</title>
        <authorList>
            <person name="Becking T."/>
            <person name="Chebbi M.A."/>
            <person name="Giraud I."/>
            <person name="Moumen B."/>
            <person name="Laverre T."/>
            <person name="Caubet Y."/>
            <person name="Peccoud J."/>
            <person name="Gilbert C."/>
            <person name="Cordaux R."/>
        </authorList>
    </citation>
    <scope>NUCLEOTIDE SEQUENCE [LARGE SCALE GENOMIC DNA]</scope>
    <source>
        <strain evidence="3">ANa2</strain>
        <tissue evidence="3">Whole body excluding digestive tract and cuticle</tissue>
    </source>
</reference>
<dbReference type="AlphaFoldDB" id="A0A5N5SKD1"/>
<accession>A0A5N5SKD1</accession>
<dbReference type="OrthoDB" id="203440at2759"/>